<evidence type="ECO:0000256" key="2">
    <source>
        <dbReference type="ARBA" id="ARBA00022448"/>
    </source>
</evidence>
<dbReference type="Pfam" id="PF19300">
    <property type="entry name" value="BPD_transp_1_N"/>
    <property type="match status" value="1"/>
</dbReference>
<dbReference type="EMBL" id="CP051180">
    <property type="protein sequence ID" value="QIZ76317.1"/>
    <property type="molecule type" value="Genomic_DNA"/>
</dbReference>
<evidence type="ECO:0000313" key="11">
    <source>
        <dbReference type="Proteomes" id="UP000501602"/>
    </source>
</evidence>
<evidence type="ECO:0000313" key="10">
    <source>
        <dbReference type="EMBL" id="QIZ76317.1"/>
    </source>
</evidence>
<dbReference type="PANTHER" id="PTHR43163">
    <property type="entry name" value="DIPEPTIDE TRANSPORT SYSTEM PERMEASE PROTEIN DPPB-RELATED"/>
    <property type="match status" value="1"/>
</dbReference>
<reference evidence="10 11" key="1">
    <citation type="submission" date="2020-04" db="EMBL/GenBank/DDBJ databases">
        <title>Ferrimonas sp. S7 isolated from sea water.</title>
        <authorList>
            <person name="Bae S.S."/>
            <person name="Baek K."/>
        </authorList>
    </citation>
    <scope>NUCLEOTIDE SEQUENCE [LARGE SCALE GENOMIC DNA]</scope>
    <source>
        <strain evidence="10 11">S7</strain>
    </source>
</reference>
<feature type="transmembrane region" description="Helical" evidence="8">
    <location>
        <begin position="104"/>
        <end position="125"/>
    </location>
</feature>
<evidence type="ECO:0000256" key="7">
    <source>
        <dbReference type="ARBA" id="ARBA00024202"/>
    </source>
</evidence>
<comment type="similarity">
    <text evidence="7">Belongs to the binding-protein-dependent transport system permease family. OppBC subfamily.</text>
</comment>
<dbReference type="AlphaFoldDB" id="A0A6H1UB62"/>
<accession>A0A6H1UB62</accession>
<protein>
    <submittedName>
        <fullName evidence="10">ABC transporter permease</fullName>
    </submittedName>
</protein>
<dbReference type="PANTHER" id="PTHR43163:SF6">
    <property type="entry name" value="DIPEPTIDE TRANSPORT SYSTEM PERMEASE PROTEIN DPPB-RELATED"/>
    <property type="match status" value="1"/>
</dbReference>
<feature type="transmembrane region" description="Helical" evidence="8">
    <location>
        <begin position="171"/>
        <end position="189"/>
    </location>
</feature>
<dbReference type="InterPro" id="IPR000515">
    <property type="entry name" value="MetI-like"/>
</dbReference>
<dbReference type="Gene3D" id="1.10.3720.10">
    <property type="entry name" value="MetI-like"/>
    <property type="match status" value="1"/>
</dbReference>
<evidence type="ECO:0000256" key="3">
    <source>
        <dbReference type="ARBA" id="ARBA00022475"/>
    </source>
</evidence>
<dbReference type="CDD" id="cd06261">
    <property type="entry name" value="TM_PBP2"/>
    <property type="match status" value="1"/>
</dbReference>
<dbReference type="PROSITE" id="PS50928">
    <property type="entry name" value="ABC_TM1"/>
    <property type="match status" value="1"/>
</dbReference>
<keyword evidence="4 8" id="KW-0812">Transmembrane</keyword>
<sequence>MFRTIVKKVPELILVMLAATLLTFFLTWVSPGDPAEIYFESRGIAPTADALLAMQSKMGLDQPFAVQYWNWLSGIVQLDAGVSLRTGEPVAQMVKQRFAMTFKLSLLAITLMLVLSFLLAIVASLNEGGPADYAIRLFSFAGVSMPDFWLGLMLILNFVVYLQWFPLTDPYALKSVVLPALTLAIPLTGRYTRQIQSMISEEMTKSYVVGARARGCTEWAIILQHVLPAILGGLTTLFGLSCALLLGGTVVVESIFSWPGLGSMAIESITHRDYPVLQAYVVIMVFIYVSINFIADIVAEILDPRLSLSGGKR</sequence>
<keyword evidence="6 8" id="KW-0472">Membrane</keyword>
<dbReference type="KEGG" id="fes:HER31_05065"/>
<dbReference type="SUPFAM" id="SSF161098">
    <property type="entry name" value="MetI-like"/>
    <property type="match status" value="1"/>
</dbReference>
<proteinExistence type="inferred from homology"/>
<dbReference type="GO" id="GO:0055085">
    <property type="term" value="P:transmembrane transport"/>
    <property type="evidence" value="ECO:0007669"/>
    <property type="project" value="InterPro"/>
</dbReference>
<keyword evidence="5 8" id="KW-1133">Transmembrane helix</keyword>
<evidence type="ECO:0000256" key="8">
    <source>
        <dbReference type="RuleBase" id="RU363032"/>
    </source>
</evidence>
<evidence type="ECO:0000259" key="9">
    <source>
        <dbReference type="PROSITE" id="PS50928"/>
    </source>
</evidence>
<comment type="subcellular location">
    <subcellularLocation>
        <location evidence="1 8">Cell membrane</location>
        <topology evidence="1 8">Multi-pass membrane protein</topology>
    </subcellularLocation>
</comment>
<gene>
    <name evidence="10" type="ORF">HER31_05065</name>
</gene>
<feature type="transmembrane region" description="Helical" evidence="8">
    <location>
        <begin position="12"/>
        <end position="30"/>
    </location>
</feature>
<organism evidence="10 11">
    <name type="scientific">Ferrimonas lipolytica</name>
    <dbReference type="NCBI Taxonomy" id="2724191"/>
    <lineage>
        <taxon>Bacteria</taxon>
        <taxon>Pseudomonadati</taxon>
        <taxon>Pseudomonadota</taxon>
        <taxon>Gammaproteobacteria</taxon>
        <taxon>Alteromonadales</taxon>
        <taxon>Ferrimonadaceae</taxon>
        <taxon>Ferrimonas</taxon>
    </lineage>
</organism>
<dbReference type="RefSeq" id="WP_168659577.1">
    <property type="nucleotide sequence ID" value="NZ_CP051180.1"/>
</dbReference>
<keyword evidence="11" id="KW-1185">Reference proteome</keyword>
<dbReference type="InterPro" id="IPR035906">
    <property type="entry name" value="MetI-like_sf"/>
</dbReference>
<keyword evidence="3" id="KW-1003">Cell membrane</keyword>
<feature type="transmembrane region" description="Helical" evidence="8">
    <location>
        <begin position="137"/>
        <end position="165"/>
    </location>
</feature>
<keyword evidence="2 8" id="KW-0813">Transport</keyword>
<evidence type="ECO:0000256" key="4">
    <source>
        <dbReference type="ARBA" id="ARBA00022692"/>
    </source>
</evidence>
<dbReference type="Pfam" id="PF00528">
    <property type="entry name" value="BPD_transp_1"/>
    <property type="match status" value="1"/>
</dbReference>
<feature type="domain" description="ABC transmembrane type-1" evidence="9">
    <location>
        <begin position="98"/>
        <end position="295"/>
    </location>
</feature>
<dbReference type="GO" id="GO:0005886">
    <property type="term" value="C:plasma membrane"/>
    <property type="evidence" value="ECO:0007669"/>
    <property type="project" value="UniProtKB-SubCell"/>
</dbReference>
<evidence type="ECO:0000256" key="6">
    <source>
        <dbReference type="ARBA" id="ARBA00023136"/>
    </source>
</evidence>
<evidence type="ECO:0000256" key="5">
    <source>
        <dbReference type="ARBA" id="ARBA00022989"/>
    </source>
</evidence>
<dbReference type="InterPro" id="IPR045621">
    <property type="entry name" value="BPD_transp_1_N"/>
</dbReference>
<dbReference type="Proteomes" id="UP000501602">
    <property type="component" value="Chromosome"/>
</dbReference>
<feature type="transmembrane region" description="Helical" evidence="8">
    <location>
        <begin position="229"/>
        <end position="256"/>
    </location>
</feature>
<evidence type="ECO:0000256" key="1">
    <source>
        <dbReference type="ARBA" id="ARBA00004651"/>
    </source>
</evidence>
<name>A0A6H1UB62_9GAMM</name>
<feature type="transmembrane region" description="Helical" evidence="8">
    <location>
        <begin position="276"/>
        <end position="299"/>
    </location>
</feature>